<reference evidence="3" key="1">
    <citation type="journal article" date="2020" name="Genome Biol.">
        <title>Gamete binning: chromosome-level and haplotype-resolved genome assembly enabled by high-throughput single-cell sequencing of gamete genomes.</title>
        <authorList>
            <person name="Campoy J.A."/>
            <person name="Sun H."/>
            <person name="Goel M."/>
            <person name="Jiao W.-B."/>
            <person name="Folz-Donahue K."/>
            <person name="Wang N."/>
            <person name="Rubio M."/>
            <person name="Liu C."/>
            <person name="Kukat C."/>
            <person name="Ruiz D."/>
            <person name="Huettel B."/>
            <person name="Schneeberger K."/>
        </authorList>
    </citation>
    <scope>NUCLEOTIDE SEQUENCE [LARGE SCALE GENOMIC DNA]</scope>
    <source>
        <strain evidence="3">cv. Rojo Pasion</strain>
    </source>
</reference>
<organism evidence="2 3">
    <name type="scientific">Prunus armeniaca</name>
    <name type="common">Apricot</name>
    <name type="synonym">Armeniaca vulgaris</name>
    <dbReference type="NCBI Taxonomy" id="36596"/>
    <lineage>
        <taxon>Eukaryota</taxon>
        <taxon>Viridiplantae</taxon>
        <taxon>Streptophyta</taxon>
        <taxon>Embryophyta</taxon>
        <taxon>Tracheophyta</taxon>
        <taxon>Spermatophyta</taxon>
        <taxon>Magnoliopsida</taxon>
        <taxon>eudicotyledons</taxon>
        <taxon>Gunneridae</taxon>
        <taxon>Pentapetalae</taxon>
        <taxon>rosids</taxon>
        <taxon>fabids</taxon>
        <taxon>Rosales</taxon>
        <taxon>Rosaceae</taxon>
        <taxon>Amygdaloideae</taxon>
        <taxon>Amygdaleae</taxon>
        <taxon>Prunus</taxon>
    </lineage>
</organism>
<proteinExistence type="predicted"/>
<evidence type="ECO:0000313" key="3">
    <source>
        <dbReference type="Proteomes" id="UP000507245"/>
    </source>
</evidence>
<dbReference type="AlphaFoldDB" id="A0A6J5XNT0"/>
<protein>
    <submittedName>
        <fullName evidence="2">Uncharacterized protein</fullName>
    </submittedName>
</protein>
<feature type="compositionally biased region" description="Acidic residues" evidence="1">
    <location>
        <begin position="148"/>
        <end position="158"/>
    </location>
</feature>
<feature type="region of interest" description="Disordered" evidence="1">
    <location>
        <begin position="1"/>
        <end position="30"/>
    </location>
</feature>
<feature type="region of interest" description="Disordered" evidence="1">
    <location>
        <begin position="145"/>
        <end position="184"/>
    </location>
</feature>
<feature type="compositionally biased region" description="Basic and acidic residues" evidence="1">
    <location>
        <begin position="13"/>
        <end position="25"/>
    </location>
</feature>
<evidence type="ECO:0000313" key="2">
    <source>
        <dbReference type="EMBL" id="CAB4313742.1"/>
    </source>
</evidence>
<keyword evidence="3" id="KW-1185">Reference proteome</keyword>
<evidence type="ECO:0000256" key="1">
    <source>
        <dbReference type="SAM" id="MobiDB-lite"/>
    </source>
</evidence>
<gene>
    <name evidence="2" type="ORF">ORAREDHAP_LOCUS37177</name>
</gene>
<sequence length="216" mass="23884">MPKNAAKLPSTKNKAETAEDEKQQAEKPNSACAKPLHCDILELRSTKLSFILLALLPKPKNASVKTLSPKSAKLLSTVLALLPTPKSAAKLPSAENEAETAEYENVEAEHQRMLVLRHCHLSLQSYILHFWHFCQRQKSVAKLPSAENEAETTEDENVETEKQQAEKPKSAYANPPHCDTLEPKSAKVSYTLRTILPKPKHAGVNTLSPKSESCDL</sequence>
<dbReference type="EMBL" id="CAEKKB010000006">
    <property type="protein sequence ID" value="CAB4313742.1"/>
    <property type="molecule type" value="Genomic_DNA"/>
</dbReference>
<dbReference type="Proteomes" id="UP000507245">
    <property type="component" value="Unassembled WGS sequence"/>
</dbReference>
<dbReference type="OrthoDB" id="10606043at2759"/>
<accession>A0A6J5XNT0</accession>
<name>A0A6J5XNT0_PRUAR</name>
<feature type="compositionally biased region" description="Basic and acidic residues" evidence="1">
    <location>
        <begin position="159"/>
        <end position="169"/>
    </location>
</feature>